<dbReference type="PROSITE" id="PS00028">
    <property type="entry name" value="ZINC_FINGER_C2H2_1"/>
    <property type="match status" value="2"/>
</dbReference>
<evidence type="ECO:0000256" key="12">
    <source>
        <dbReference type="PROSITE-ProRule" id="PRU00042"/>
    </source>
</evidence>
<name>A0A0D2IZJ3_9EURO</name>
<evidence type="ECO:0000313" key="16">
    <source>
        <dbReference type="Proteomes" id="UP000053617"/>
    </source>
</evidence>
<evidence type="ECO:0000256" key="10">
    <source>
        <dbReference type="ARBA" id="ARBA00039490"/>
    </source>
</evidence>
<evidence type="ECO:0000256" key="5">
    <source>
        <dbReference type="ARBA" id="ARBA00022771"/>
    </source>
</evidence>
<dbReference type="InterPro" id="IPR013087">
    <property type="entry name" value="Znf_C2H2_type"/>
</dbReference>
<dbReference type="STRING" id="1442369.A0A0D2IZJ3"/>
<sequence>MSDLGEPNTTTATTTTTTTTSSSNPPAPQDVVQQQGQLQQPLIQNQPAPANVNSTGENLQCQWQGCGERCNSPEALYEHVCERHVGRKSTNNLNLTCAWGQCRTTTVKRDHITSHIRVHVPLKPHKCEFCGKAFKRPQDLKKHVKTHADDSVIMRSPNMDSNGGQRQPQNGMPQGGDYNASYYGHGLTGQVPPNYYAPAMPGPQDYAGQHHPNQYYQPHPQVPAGQHPGYGPVTYYSTAPQTTYDFEARKRGYDALDHFFGQVKRRELDPINFHNVSRRLFELQGLQLPQIIPSTVSVPAYQPVSVGGAYEQADPIQAYSLPPMGNAKTRGDLTSIDQILEQMQATIYENDTHLSQTGVAPAGSGYVGYSRASNSPPSTGNHPSTAAHSNPASLLQHQHQGSVASTTDASTPGLTPPSSAQSYTSGQSPLQNHAAPTTGAMYPSLPSTASDMAYAAANAATLSGIYENDQRRRYSGGMLQRAAPAKGKDDMDVVSDGSITPPASSTVHKPSKGKKKASPQDSVIDPALSGDASTPKSDTKDPDQEQIWVQNMRLIEWMRDYIKKRLQSGEFEEDDGKESSPKHGGELDTDMTGSDDRKDKSEEEQLYPVLRHVEESA</sequence>
<dbReference type="HOGENOM" id="CLU_012842_1_0_1"/>
<feature type="region of interest" description="Disordered" evidence="13">
    <location>
        <begin position="1"/>
        <end position="38"/>
    </location>
</feature>
<evidence type="ECO:0000256" key="2">
    <source>
        <dbReference type="ARBA" id="ARBA00022491"/>
    </source>
</evidence>
<reference evidence="15 16" key="1">
    <citation type="submission" date="2015-01" db="EMBL/GenBank/DDBJ databases">
        <title>The Genome Sequence of Rhinocladiella mackenzie CBS 650.93.</title>
        <authorList>
            <consortium name="The Broad Institute Genomics Platform"/>
            <person name="Cuomo C."/>
            <person name="de Hoog S."/>
            <person name="Gorbushina A."/>
            <person name="Stielow B."/>
            <person name="Teixiera M."/>
            <person name="Abouelleil A."/>
            <person name="Chapman S.B."/>
            <person name="Priest M."/>
            <person name="Young S.K."/>
            <person name="Wortman J."/>
            <person name="Nusbaum C."/>
            <person name="Birren B."/>
        </authorList>
    </citation>
    <scope>NUCLEOTIDE SEQUENCE [LARGE SCALE GENOMIC DNA]</scope>
    <source>
        <strain evidence="15 16">CBS 650.93</strain>
    </source>
</reference>
<keyword evidence="5 12" id="KW-0863">Zinc-finger</keyword>
<keyword evidence="7" id="KW-0010">Activator</keyword>
<evidence type="ECO:0000256" key="3">
    <source>
        <dbReference type="ARBA" id="ARBA00022723"/>
    </source>
</evidence>
<feature type="region of interest" description="Disordered" evidence="13">
    <location>
        <begin position="567"/>
        <end position="617"/>
    </location>
</feature>
<comment type="similarity">
    <text evidence="9">Belongs to the pacC/RIM101 family.</text>
</comment>
<evidence type="ECO:0000259" key="14">
    <source>
        <dbReference type="PROSITE" id="PS50157"/>
    </source>
</evidence>
<keyword evidence="16" id="KW-1185">Reference proteome</keyword>
<dbReference type="GO" id="GO:0008270">
    <property type="term" value="F:zinc ion binding"/>
    <property type="evidence" value="ECO:0007669"/>
    <property type="project" value="UniProtKB-KW"/>
</dbReference>
<accession>A0A0D2IZJ3</accession>
<evidence type="ECO:0000256" key="1">
    <source>
        <dbReference type="ARBA" id="ARBA00004123"/>
    </source>
</evidence>
<protein>
    <recommendedName>
        <fullName evidence="10">pH-response transcription factor pacC/RIM101</fullName>
    </recommendedName>
</protein>
<feature type="domain" description="C2H2-type" evidence="14">
    <location>
        <begin position="95"/>
        <end position="124"/>
    </location>
</feature>
<dbReference type="GO" id="GO:0005634">
    <property type="term" value="C:nucleus"/>
    <property type="evidence" value="ECO:0007669"/>
    <property type="project" value="UniProtKB-SubCell"/>
</dbReference>
<evidence type="ECO:0000256" key="13">
    <source>
        <dbReference type="SAM" id="MobiDB-lite"/>
    </source>
</evidence>
<dbReference type="VEuPathDB" id="FungiDB:Z518_07969"/>
<dbReference type="InterPro" id="IPR050806">
    <property type="entry name" value="pacC/RIM101"/>
</dbReference>
<dbReference type="RefSeq" id="XP_013269166.1">
    <property type="nucleotide sequence ID" value="XM_013413712.1"/>
</dbReference>
<evidence type="ECO:0000256" key="4">
    <source>
        <dbReference type="ARBA" id="ARBA00022737"/>
    </source>
</evidence>
<dbReference type="PROSITE" id="PS50157">
    <property type="entry name" value="ZINC_FINGER_C2H2_2"/>
    <property type="match status" value="2"/>
</dbReference>
<feature type="compositionally biased region" description="Low complexity" evidence="13">
    <location>
        <begin position="7"/>
        <end position="38"/>
    </location>
</feature>
<evidence type="ECO:0000256" key="11">
    <source>
        <dbReference type="ARBA" id="ARBA00059033"/>
    </source>
</evidence>
<feature type="compositionally biased region" description="Basic and acidic residues" evidence="13">
    <location>
        <begin position="594"/>
        <end position="603"/>
    </location>
</feature>
<organism evidence="15 16">
    <name type="scientific">Rhinocladiella mackenziei CBS 650.93</name>
    <dbReference type="NCBI Taxonomy" id="1442369"/>
    <lineage>
        <taxon>Eukaryota</taxon>
        <taxon>Fungi</taxon>
        <taxon>Dikarya</taxon>
        <taxon>Ascomycota</taxon>
        <taxon>Pezizomycotina</taxon>
        <taxon>Eurotiomycetes</taxon>
        <taxon>Chaetothyriomycetidae</taxon>
        <taxon>Chaetothyriales</taxon>
        <taxon>Herpotrichiellaceae</taxon>
        <taxon>Rhinocladiella</taxon>
    </lineage>
</organism>
<feature type="region of interest" description="Disordered" evidence="13">
    <location>
        <begin position="367"/>
        <end position="442"/>
    </location>
</feature>
<feature type="region of interest" description="Disordered" evidence="13">
    <location>
        <begin position="479"/>
        <end position="546"/>
    </location>
</feature>
<keyword evidence="8" id="KW-0539">Nucleus</keyword>
<dbReference type="GO" id="GO:0045944">
    <property type="term" value="P:positive regulation of transcription by RNA polymerase II"/>
    <property type="evidence" value="ECO:0007669"/>
    <property type="project" value="TreeGrafter"/>
</dbReference>
<keyword evidence="2" id="KW-0678">Repressor</keyword>
<evidence type="ECO:0000256" key="6">
    <source>
        <dbReference type="ARBA" id="ARBA00022833"/>
    </source>
</evidence>
<dbReference type="PANTHER" id="PTHR47257">
    <property type="entry name" value="PH-RESPONSE TRANSCRIPTION FACTOR PACC/RIM101"/>
    <property type="match status" value="1"/>
</dbReference>
<feature type="region of interest" description="Disordered" evidence="13">
    <location>
        <begin position="153"/>
        <end position="180"/>
    </location>
</feature>
<feature type="compositionally biased region" description="Polar residues" evidence="13">
    <location>
        <begin position="158"/>
        <end position="172"/>
    </location>
</feature>
<feature type="compositionally biased region" description="Polar residues" evidence="13">
    <location>
        <begin position="497"/>
        <end position="508"/>
    </location>
</feature>
<dbReference type="SUPFAM" id="SSF57667">
    <property type="entry name" value="beta-beta-alpha zinc fingers"/>
    <property type="match status" value="2"/>
</dbReference>
<dbReference type="Gene3D" id="3.30.160.60">
    <property type="entry name" value="Classic Zinc Finger"/>
    <property type="match status" value="2"/>
</dbReference>
<keyword evidence="6" id="KW-0862">Zinc</keyword>
<dbReference type="AlphaFoldDB" id="A0A0D2IZJ3"/>
<evidence type="ECO:0000256" key="9">
    <source>
        <dbReference type="ARBA" id="ARBA00038089"/>
    </source>
</evidence>
<dbReference type="FunFam" id="3.30.160.60:FF:000458">
    <property type="entry name" value="pH-response transcription factor pacC/RIM101"/>
    <property type="match status" value="1"/>
</dbReference>
<dbReference type="FunFam" id="3.30.160.60:FF:001875">
    <property type="entry name" value="pH-response transcription factor pacC/RIM101"/>
    <property type="match status" value="1"/>
</dbReference>
<comment type="function">
    <text evidence="11">Transcription factor that mediates regulation of both acid- and alkaline-expressed genes in response to ambient pH. At alkaline ambient pH, activates transcription of alkaline-expressed genes (including pacC itself) and represses transcription of acid-expressed genes.</text>
</comment>
<gene>
    <name evidence="15" type="ORF">Z518_07969</name>
</gene>
<evidence type="ECO:0000256" key="7">
    <source>
        <dbReference type="ARBA" id="ARBA00023159"/>
    </source>
</evidence>
<dbReference type="GeneID" id="25296040"/>
<feature type="region of interest" description="Disordered" evidence="13">
    <location>
        <begin position="199"/>
        <end position="230"/>
    </location>
</feature>
<evidence type="ECO:0000256" key="8">
    <source>
        <dbReference type="ARBA" id="ARBA00023242"/>
    </source>
</evidence>
<dbReference type="Pfam" id="PF00096">
    <property type="entry name" value="zf-C2H2"/>
    <property type="match status" value="1"/>
</dbReference>
<feature type="compositionally biased region" description="Polar residues" evidence="13">
    <location>
        <begin position="371"/>
        <end position="435"/>
    </location>
</feature>
<dbReference type="SMART" id="SM00355">
    <property type="entry name" value="ZnF_C2H2"/>
    <property type="match status" value="3"/>
</dbReference>
<feature type="compositionally biased region" description="Basic and acidic residues" evidence="13">
    <location>
        <begin position="577"/>
        <end position="586"/>
    </location>
</feature>
<evidence type="ECO:0000313" key="15">
    <source>
        <dbReference type="EMBL" id="KIX02030.1"/>
    </source>
</evidence>
<keyword evidence="3" id="KW-0479">Metal-binding</keyword>
<dbReference type="PANTHER" id="PTHR47257:SF1">
    <property type="entry name" value="PH-RESPONSE TRANSCRIPTION FACTOR PACC_RIM101"/>
    <property type="match status" value="1"/>
</dbReference>
<dbReference type="Proteomes" id="UP000053617">
    <property type="component" value="Unassembled WGS sequence"/>
</dbReference>
<feature type="domain" description="C2H2-type" evidence="14">
    <location>
        <begin position="125"/>
        <end position="152"/>
    </location>
</feature>
<dbReference type="InterPro" id="IPR036236">
    <property type="entry name" value="Znf_C2H2_sf"/>
</dbReference>
<comment type="subcellular location">
    <subcellularLocation>
        <location evidence="1">Nucleus</location>
    </subcellularLocation>
</comment>
<dbReference type="EMBL" id="KN847480">
    <property type="protein sequence ID" value="KIX02030.1"/>
    <property type="molecule type" value="Genomic_DNA"/>
</dbReference>
<dbReference type="OrthoDB" id="6155966at2759"/>
<proteinExistence type="inferred from homology"/>
<keyword evidence="4" id="KW-0677">Repeat</keyword>